<keyword evidence="5" id="KW-0946">Virion</keyword>
<evidence type="ECO:0000256" key="1">
    <source>
        <dbReference type="ARBA" id="ARBA00004328"/>
    </source>
</evidence>
<evidence type="ECO:0000313" key="9">
    <source>
        <dbReference type="EMBL" id="QDH89206.1"/>
    </source>
</evidence>
<evidence type="ECO:0000256" key="5">
    <source>
        <dbReference type="ARBA" id="ARBA00022844"/>
    </source>
</evidence>
<feature type="domain" description="Icosahedral viral capsid protein S" evidence="8">
    <location>
        <begin position="97"/>
        <end position="285"/>
    </location>
</feature>
<feature type="region of interest" description="Disordered" evidence="7">
    <location>
        <begin position="1"/>
        <end position="34"/>
    </location>
</feature>
<sequence>MYSPIGHVVSNTMPKNKNNSKSSQKKTARVSDSRVNQLEQQVAKLKVAKKNTPFADVGGHLGNMLGFKDLGRTAGGFIGRILGSGDYQTNFAGVKENQLTASVPAFMGDTIITHREYITDVVSSSTAGGFSSFTGPLNPGQGLLFPWLATIAQNYEEYEILGMIFEFKSMSGQTVSSTNTSLGSVILATLYDPTKPAFSTKAEMENYEFAQSCKPSECVMHAVECKKVLTPVKSLYIRSAATSGTTDLRWSDFGNFTIATVGLPGTSVNVGELWVSYKIALRKPRLPSTPGGSINQYWTERSGVVNTSPYGTGAASAFGSIPITFSGTVMTMTLEPQTSYYFSIFWTGGAVTWTSPAVTQSSGITTYPWSNNGAGTYFVSPETGQVAKQCSIAFYFRTNTAVRSTQTITLSGAGFLPSSITGCEVFVTTVDDSIAH</sequence>
<evidence type="ECO:0000256" key="2">
    <source>
        <dbReference type="ARBA" id="ARBA00007446"/>
    </source>
</evidence>
<evidence type="ECO:0000256" key="7">
    <source>
        <dbReference type="SAM" id="MobiDB-lite"/>
    </source>
</evidence>
<gene>
    <name evidence="9" type="ORF">H1BulkLitter6287_000001</name>
</gene>
<dbReference type="Pfam" id="PF00729">
    <property type="entry name" value="Viral_coat"/>
    <property type="match status" value="1"/>
</dbReference>
<dbReference type="EMBL" id="MN034694">
    <property type="protein sequence ID" value="QDH89206.1"/>
    <property type="molecule type" value="Genomic_DNA"/>
</dbReference>
<dbReference type="GO" id="GO:0039617">
    <property type="term" value="C:T=3 icosahedral viral capsid"/>
    <property type="evidence" value="ECO:0007669"/>
    <property type="project" value="UniProtKB-KW"/>
</dbReference>
<reference evidence="9" key="1">
    <citation type="submission" date="2019-05" db="EMBL/GenBank/DDBJ databases">
        <title>Metatranscriptomic reconstruction reveals RNA viruses with the potential to shape carbon cycling in soil.</title>
        <authorList>
            <person name="Starr E.P."/>
            <person name="Nuccio E."/>
            <person name="Pett-Ridge J."/>
            <person name="Banfield J.F."/>
            <person name="Firestone M.K."/>
        </authorList>
    </citation>
    <scope>NUCLEOTIDE SEQUENCE</scope>
    <source>
        <strain evidence="9">H1_Bulk_Litter_6_scaffold_287</strain>
    </source>
</reference>
<comment type="similarity">
    <text evidence="2">Belongs to the icosahedral plant coat protein family.</text>
</comment>
<dbReference type="Gene3D" id="2.60.120.20">
    <property type="match status" value="1"/>
</dbReference>
<keyword evidence="6" id="KW-1142">T=3 icosahedral capsid protein</keyword>
<dbReference type="SUPFAM" id="SSF88633">
    <property type="entry name" value="Positive stranded ssRNA viruses"/>
    <property type="match status" value="1"/>
</dbReference>
<evidence type="ECO:0000256" key="4">
    <source>
        <dbReference type="ARBA" id="ARBA00022561"/>
    </source>
</evidence>
<evidence type="ECO:0000259" key="8">
    <source>
        <dbReference type="Pfam" id="PF00729"/>
    </source>
</evidence>
<dbReference type="InterPro" id="IPR029053">
    <property type="entry name" value="Viral_coat"/>
</dbReference>
<dbReference type="GO" id="GO:0005198">
    <property type="term" value="F:structural molecule activity"/>
    <property type="evidence" value="ECO:0007669"/>
    <property type="project" value="InterPro"/>
</dbReference>
<evidence type="ECO:0000256" key="6">
    <source>
        <dbReference type="ARBA" id="ARBA00023060"/>
    </source>
</evidence>
<name>A0A514D6K0_9VIRU</name>
<keyword evidence="4" id="KW-0167">Capsid protein</keyword>
<dbReference type="InterPro" id="IPR000937">
    <property type="entry name" value="Capsid_prot_S-dom_vir"/>
</dbReference>
<accession>A0A514D6K0</accession>
<organism evidence="9">
    <name type="scientific">Riboviria sp</name>
    <dbReference type="NCBI Taxonomy" id="2585031"/>
    <lineage>
        <taxon>Viruses</taxon>
        <taxon>Riboviria</taxon>
    </lineage>
</organism>
<comment type="subcellular location">
    <subcellularLocation>
        <location evidence="1">Virion</location>
    </subcellularLocation>
</comment>
<protein>
    <recommendedName>
        <fullName evidence="3">Capsid protein</fullName>
    </recommendedName>
</protein>
<evidence type="ECO:0000256" key="3">
    <source>
        <dbReference type="ARBA" id="ARBA00018091"/>
    </source>
</evidence>
<proteinExistence type="inferred from homology"/>